<evidence type="ECO:0000256" key="3">
    <source>
        <dbReference type="ARBA" id="ARBA00023136"/>
    </source>
</evidence>
<dbReference type="GO" id="GO:0016020">
    <property type="term" value="C:membrane"/>
    <property type="evidence" value="ECO:0007669"/>
    <property type="project" value="UniProtKB-SubCell"/>
</dbReference>
<dbReference type="InterPro" id="IPR038814">
    <property type="entry name" value="AIM11"/>
</dbReference>
<sequence length="173" mass="19703">MWNPFKSSTNANTSAAVDLNESSYKKEMPPQPKKTLEQIATEYKERRKEQMLRFMACSVFTLVIARYTYTSIQARKYVPKLFEGNQKIPISAYKTESMSALGLGTGLAVGSFGMMVTGTCWCGDILNAQEFSYKIRRLLLGEEGARKLEKKHAEMMSHEDDDYKELQEVIESD</sequence>
<evidence type="ECO:0000256" key="1">
    <source>
        <dbReference type="ARBA" id="ARBA00022692"/>
    </source>
</evidence>
<reference evidence="7" key="1">
    <citation type="journal article" date="2016" name="Genome Announc.">
        <title>Genome sequences of three species of Hanseniaspora isolated from spontaneous wine fermentations.</title>
        <authorList>
            <person name="Sternes P.R."/>
            <person name="Lee D."/>
            <person name="Kutyna D.R."/>
            <person name="Borneman A.R."/>
        </authorList>
    </citation>
    <scope>NUCLEOTIDE SEQUENCE [LARGE SCALE GENOMIC DNA]</scope>
    <source>
        <strain evidence="7">AWRI3578</strain>
    </source>
</reference>
<evidence type="ECO:0000313" key="6">
    <source>
        <dbReference type="EMBL" id="OEJ90028.1"/>
    </source>
</evidence>
<comment type="caution">
    <text evidence="6">The sequence shown here is derived from an EMBL/GenBank/DDBJ whole genome shotgun (WGS) entry which is preliminary data.</text>
</comment>
<dbReference type="OrthoDB" id="4088121at2759"/>
<dbReference type="EMBL" id="LPNL01000003">
    <property type="protein sequence ID" value="OEJ90028.1"/>
    <property type="molecule type" value="Genomic_DNA"/>
</dbReference>
<feature type="compositionally biased region" description="Polar residues" evidence="5">
    <location>
        <begin position="1"/>
        <end position="15"/>
    </location>
</feature>
<evidence type="ECO:0000313" key="7">
    <source>
        <dbReference type="Proteomes" id="UP000095605"/>
    </source>
</evidence>
<accession>A0A1E5RTA7</accession>
<keyword evidence="2" id="KW-1133">Transmembrane helix</keyword>
<keyword evidence="1" id="KW-0812">Transmembrane</keyword>
<dbReference type="PANTHER" id="PTHR39136">
    <property type="entry name" value="ALTERED INHERITANCE OF MITOCHONDRIA PROTEIN 11"/>
    <property type="match status" value="1"/>
</dbReference>
<dbReference type="GO" id="GO:0005739">
    <property type="term" value="C:mitochondrion"/>
    <property type="evidence" value="ECO:0007669"/>
    <property type="project" value="TreeGrafter"/>
</dbReference>
<evidence type="ECO:0000256" key="2">
    <source>
        <dbReference type="ARBA" id="ARBA00022989"/>
    </source>
</evidence>
<name>A0A1E5RTA7_9ASCO</name>
<protein>
    <recommendedName>
        <fullName evidence="4">Altered inheritance of mitochondria protein 11</fullName>
    </recommendedName>
</protein>
<comment type="subcellular location">
    <subcellularLocation>
        <location evidence="4">Membrane</location>
        <topology evidence="4">Multi-pass membrane protein</topology>
    </subcellularLocation>
</comment>
<keyword evidence="3" id="KW-0472">Membrane</keyword>
<proteinExistence type="inferred from homology"/>
<feature type="region of interest" description="Disordered" evidence="5">
    <location>
        <begin position="1"/>
        <end position="31"/>
    </location>
</feature>
<organism evidence="6 7">
    <name type="scientific">Hanseniaspora opuntiae</name>
    <dbReference type="NCBI Taxonomy" id="211096"/>
    <lineage>
        <taxon>Eukaryota</taxon>
        <taxon>Fungi</taxon>
        <taxon>Dikarya</taxon>
        <taxon>Ascomycota</taxon>
        <taxon>Saccharomycotina</taxon>
        <taxon>Saccharomycetes</taxon>
        <taxon>Saccharomycodales</taxon>
        <taxon>Saccharomycodaceae</taxon>
        <taxon>Hanseniaspora</taxon>
    </lineage>
</organism>
<dbReference type="Proteomes" id="UP000095605">
    <property type="component" value="Unassembled WGS sequence"/>
</dbReference>
<evidence type="ECO:0000256" key="4">
    <source>
        <dbReference type="RuleBase" id="RU367098"/>
    </source>
</evidence>
<evidence type="ECO:0000256" key="5">
    <source>
        <dbReference type="SAM" id="MobiDB-lite"/>
    </source>
</evidence>
<dbReference type="PANTHER" id="PTHR39136:SF1">
    <property type="entry name" value="ALTERED INHERITANCE OF MITOCHONDRIA PROTEIN 11"/>
    <property type="match status" value="1"/>
</dbReference>
<dbReference type="AlphaFoldDB" id="A0A1E5RTA7"/>
<comment type="similarity">
    <text evidence="4">Belongs to the AIM11 family.</text>
</comment>
<keyword evidence="7" id="KW-1185">Reference proteome</keyword>
<gene>
    <name evidence="4" type="primary">AIM11</name>
    <name evidence="6" type="ORF">AWRI3578_g1381</name>
</gene>